<dbReference type="EMBL" id="JACGCM010001763">
    <property type="protein sequence ID" value="KAF6150044.1"/>
    <property type="molecule type" value="Genomic_DNA"/>
</dbReference>
<evidence type="ECO:0000313" key="1">
    <source>
        <dbReference type="EMBL" id="KAF6150044.1"/>
    </source>
</evidence>
<dbReference type="OrthoDB" id="10617630at2759"/>
<dbReference type="AlphaFoldDB" id="A0A7J7M5J1"/>
<comment type="caution">
    <text evidence="1">The sequence shown here is derived from an EMBL/GenBank/DDBJ whole genome shotgun (WGS) entry which is preliminary data.</text>
</comment>
<accession>A0A7J7M5J1</accession>
<dbReference type="Proteomes" id="UP000541444">
    <property type="component" value="Unassembled WGS sequence"/>
</dbReference>
<organism evidence="1 2">
    <name type="scientific">Kingdonia uniflora</name>
    <dbReference type="NCBI Taxonomy" id="39325"/>
    <lineage>
        <taxon>Eukaryota</taxon>
        <taxon>Viridiplantae</taxon>
        <taxon>Streptophyta</taxon>
        <taxon>Embryophyta</taxon>
        <taxon>Tracheophyta</taxon>
        <taxon>Spermatophyta</taxon>
        <taxon>Magnoliopsida</taxon>
        <taxon>Ranunculales</taxon>
        <taxon>Circaeasteraceae</taxon>
        <taxon>Kingdonia</taxon>
    </lineage>
</organism>
<gene>
    <name evidence="1" type="ORF">GIB67_002826</name>
</gene>
<sequence length="101" mass="11461">MANDTVPLGYLVAVPDLDEAVQYDLGFAILTFMYHGLDTAVTTGGAITGFAQLLTYWFYEYYRVGHPIIREDVKFLAYPCLKAWERGNRKKINDQADNCLC</sequence>
<protein>
    <submittedName>
        <fullName evidence="1">Uncharacterized protein</fullName>
    </submittedName>
</protein>
<evidence type="ECO:0000313" key="2">
    <source>
        <dbReference type="Proteomes" id="UP000541444"/>
    </source>
</evidence>
<reference evidence="1 2" key="1">
    <citation type="journal article" date="2020" name="IScience">
        <title>Genome Sequencing of the Endangered Kingdonia uniflora (Circaeasteraceae, Ranunculales) Reveals Potential Mechanisms of Evolutionary Specialization.</title>
        <authorList>
            <person name="Sun Y."/>
            <person name="Deng T."/>
            <person name="Zhang A."/>
            <person name="Moore M.J."/>
            <person name="Landis J.B."/>
            <person name="Lin N."/>
            <person name="Zhang H."/>
            <person name="Zhang X."/>
            <person name="Huang J."/>
            <person name="Zhang X."/>
            <person name="Sun H."/>
            <person name="Wang H."/>
        </authorList>
    </citation>
    <scope>NUCLEOTIDE SEQUENCE [LARGE SCALE GENOMIC DNA]</scope>
    <source>
        <strain evidence="1">TB1705</strain>
        <tissue evidence="1">Leaf</tissue>
    </source>
</reference>
<proteinExistence type="predicted"/>
<name>A0A7J7M5J1_9MAGN</name>
<keyword evidence="2" id="KW-1185">Reference proteome</keyword>